<comment type="caution">
    <text evidence="2">The sequence shown here is derived from an EMBL/GenBank/DDBJ whole genome shotgun (WGS) entry which is preliminary data.</text>
</comment>
<evidence type="ECO:0000313" key="2">
    <source>
        <dbReference type="EMBL" id="TDO96776.1"/>
    </source>
</evidence>
<reference evidence="2 3" key="1">
    <citation type="submission" date="2019-03" db="EMBL/GenBank/DDBJ databases">
        <title>Genomic Encyclopedia of Type Strains, Phase III (KMG-III): the genomes of soil and plant-associated and newly described type strains.</title>
        <authorList>
            <person name="Whitman W."/>
        </authorList>
    </citation>
    <scope>NUCLEOTIDE SEQUENCE [LARGE SCALE GENOMIC DNA]</scope>
    <source>
        <strain evidence="2 3">CECT 7378</strain>
    </source>
</reference>
<feature type="transmembrane region" description="Helical" evidence="1">
    <location>
        <begin position="137"/>
        <end position="157"/>
    </location>
</feature>
<dbReference type="AlphaFoldDB" id="A0A4R6M6P5"/>
<feature type="transmembrane region" description="Helical" evidence="1">
    <location>
        <begin position="199"/>
        <end position="216"/>
    </location>
</feature>
<dbReference type="EMBL" id="SNXC01000013">
    <property type="protein sequence ID" value="TDO96776.1"/>
    <property type="molecule type" value="Genomic_DNA"/>
</dbReference>
<dbReference type="RefSeq" id="WP_133504277.1">
    <property type="nucleotide sequence ID" value="NZ_SNXC01000013.1"/>
</dbReference>
<evidence type="ECO:0000313" key="3">
    <source>
        <dbReference type="Proteomes" id="UP000294656"/>
    </source>
</evidence>
<name>A0A4R6M6P5_9GAMM</name>
<keyword evidence="1" id="KW-0812">Transmembrane</keyword>
<proteinExistence type="predicted"/>
<feature type="transmembrane region" description="Helical" evidence="1">
    <location>
        <begin position="44"/>
        <end position="64"/>
    </location>
</feature>
<feature type="transmembrane region" description="Helical" evidence="1">
    <location>
        <begin position="76"/>
        <end position="95"/>
    </location>
</feature>
<feature type="transmembrane region" description="Helical" evidence="1">
    <location>
        <begin position="102"/>
        <end position="122"/>
    </location>
</feature>
<sequence length="246" mass="27036">MSIVLYFLLGFTVFQYHRLSLLSVPVLLSGLVAIDLVTNDEQPLYLMILSGCILLLVCNVILFAKQVQQQKVDVEKIGAMLAGCALAGVISGQVIGLLNYDIVIICALASLQSVFFLATVLIKPDSSGFFDRFEKTLLGSLIVNAAFAIMLSDRTLIARPQLKKYDQADYLRSLFLFLGICVGLVILPQSTDYSSDLTLYFPVLTLIGGALLSSWVKLKLKSATDRFVMDLSAVLFVFSMVLKVFI</sequence>
<feature type="transmembrane region" description="Helical" evidence="1">
    <location>
        <begin position="169"/>
        <end position="187"/>
    </location>
</feature>
<evidence type="ECO:0000256" key="1">
    <source>
        <dbReference type="SAM" id="Phobius"/>
    </source>
</evidence>
<dbReference type="Proteomes" id="UP000294656">
    <property type="component" value="Unassembled WGS sequence"/>
</dbReference>
<accession>A0A4R6M6P5</accession>
<keyword evidence="1" id="KW-1133">Transmembrane helix</keyword>
<organism evidence="2 3">
    <name type="scientific">Marinomonas balearica</name>
    <dbReference type="NCBI Taxonomy" id="491947"/>
    <lineage>
        <taxon>Bacteria</taxon>
        <taxon>Pseudomonadati</taxon>
        <taxon>Pseudomonadota</taxon>
        <taxon>Gammaproteobacteria</taxon>
        <taxon>Oceanospirillales</taxon>
        <taxon>Oceanospirillaceae</taxon>
        <taxon>Marinomonas</taxon>
    </lineage>
</organism>
<keyword evidence="3" id="KW-1185">Reference proteome</keyword>
<gene>
    <name evidence="2" type="ORF">DFP79_2544</name>
</gene>
<dbReference type="OrthoDB" id="9847818at2"/>
<feature type="transmembrane region" description="Helical" evidence="1">
    <location>
        <begin position="20"/>
        <end position="37"/>
    </location>
</feature>
<keyword evidence="1" id="KW-0472">Membrane</keyword>
<protein>
    <submittedName>
        <fullName evidence="2">Uncharacterized protein</fullName>
    </submittedName>
</protein>